<keyword evidence="1" id="KW-0732">Signal</keyword>
<proteinExistence type="predicted"/>
<evidence type="ECO:0000313" key="3">
    <source>
        <dbReference type="EMBL" id="MBB5077377.1"/>
    </source>
</evidence>
<organism evidence="3 4">
    <name type="scientific">Nonomuraea endophytica</name>
    <dbReference type="NCBI Taxonomy" id="714136"/>
    <lineage>
        <taxon>Bacteria</taxon>
        <taxon>Bacillati</taxon>
        <taxon>Actinomycetota</taxon>
        <taxon>Actinomycetes</taxon>
        <taxon>Streptosporangiales</taxon>
        <taxon>Streptosporangiaceae</taxon>
        <taxon>Nonomuraea</taxon>
    </lineage>
</organism>
<dbReference type="InterPro" id="IPR010427">
    <property type="entry name" value="DUF1023"/>
</dbReference>
<dbReference type="RefSeq" id="WP_184961140.1">
    <property type="nucleotide sequence ID" value="NZ_JACHIN010000003.1"/>
</dbReference>
<name>A0A7W8A0N0_9ACTN</name>
<dbReference type="InterPro" id="IPR029058">
    <property type="entry name" value="AB_hydrolase_fold"/>
</dbReference>
<dbReference type="EMBL" id="JACHIN010000003">
    <property type="protein sequence ID" value="MBB5077377.1"/>
    <property type="molecule type" value="Genomic_DNA"/>
</dbReference>
<feature type="signal peptide" evidence="1">
    <location>
        <begin position="1"/>
        <end position="28"/>
    </location>
</feature>
<dbReference type="Pfam" id="PF06259">
    <property type="entry name" value="Abhydrolase_8"/>
    <property type="match status" value="1"/>
</dbReference>
<evidence type="ECO:0000256" key="1">
    <source>
        <dbReference type="SAM" id="SignalP"/>
    </source>
</evidence>
<comment type="caution">
    <text evidence="3">The sequence shown here is derived from an EMBL/GenBank/DDBJ whole genome shotgun (WGS) entry which is preliminary data.</text>
</comment>
<dbReference type="Gene3D" id="3.40.50.1820">
    <property type="entry name" value="alpha/beta hydrolase"/>
    <property type="match status" value="1"/>
</dbReference>
<dbReference type="SUPFAM" id="SSF53474">
    <property type="entry name" value="alpha/beta-Hydrolases"/>
    <property type="match status" value="1"/>
</dbReference>
<protein>
    <recommendedName>
        <fullName evidence="2">DUF1023 domain-containing protein</fullName>
    </recommendedName>
</protein>
<dbReference type="AlphaFoldDB" id="A0A7W8A0N0"/>
<accession>A0A7W8A0N0</accession>
<evidence type="ECO:0000259" key="2">
    <source>
        <dbReference type="Pfam" id="PF06259"/>
    </source>
</evidence>
<dbReference type="Proteomes" id="UP000568380">
    <property type="component" value="Unassembled WGS sequence"/>
</dbReference>
<evidence type="ECO:0000313" key="4">
    <source>
        <dbReference type="Proteomes" id="UP000568380"/>
    </source>
</evidence>
<sequence length="309" mass="31073">MSFLSRLLLRTMVAAAVAVPFSGATGSAAVPAPPPAVQPPLSSADPAVLAGRYAASRTSVLAAERSAAAAGHPSRAAALRAMAGQDRTFLSFDGRDGGRTAEVFGDLSRSGRIAVLVPGSDTDLDSYGRLYGGATRLAAQLGERAAVVAWVGYRTPATVSPQVLTTGLADAAAPGLRAFVRELRAAKPGARISLVCHSYGAVVCGSAAPGLPVEAIVLYGSPGTGADTAAALRTTADVWAGRGDRDWISGVPHTRVTLPFATLGLGADPVSPGFGARIFPAGPAAHSDYLNAGTPSLRAISAIVAGHEG</sequence>
<feature type="domain" description="DUF1023" evidence="2">
    <location>
        <begin position="93"/>
        <end position="253"/>
    </location>
</feature>
<reference evidence="3 4" key="1">
    <citation type="submission" date="2020-08" db="EMBL/GenBank/DDBJ databases">
        <title>Genomic Encyclopedia of Type Strains, Phase IV (KMG-IV): sequencing the most valuable type-strain genomes for metagenomic binning, comparative biology and taxonomic classification.</title>
        <authorList>
            <person name="Goeker M."/>
        </authorList>
    </citation>
    <scope>NUCLEOTIDE SEQUENCE [LARGE SCALE GENOMIC DNA]</scope>
    <source>
        <strain evidence="3 4">DSM 45385</strain>
    </source>
</reference>
<keyword evidence="4" id="KW-1185">Reference proteome</keyword>
<gene>
    <name evidence="3" type="ORF">HNR40_002850</name>
</gene>
<feature type="chain" id="PRO_5038678697" description="DUF1023 domain-containing protein" evidence="1">
    <location>
        <begin position="29"/>
        <end position="309"/>
    </location>
</feature>